<evidence type="ECO:0000259" key="6">
    <source>
        <dbReference type="PROSITE" id="PS50865"/>
    </source>
</evidence>
<keyword evidence="5" id="KW-0472">Membrane</keyword>
<reference evidence="7 8" key="1">
    <citation type="submission" date="2020-07" db="EMBL/GenBank/DDBJ databases">
        <title>Comparative genomics of pyrophilous fungi reveals a link between fire events and developmental genes.</title>
        <authorList>
            <consortium name="DOE Joint Genome Institute"/>
            <person name="Steindorff A.S."/>
            <person name="Carver A."/>
            <person name="Calhoun S."/>
            <person name="Stillman K."/>
            <person name="Liu H."/>
            <person name="Lipzen A."/>
            <person name="Pangilinan J."/>
            <person name="Labutti K."/>
            <person name="Bruns T.D."/>
            <person name="Grigoriev I.V."/>
        </authorList>
    </citation>
    <scope>NUCLEOTIDE SEQUENCE [LARGE SCALE GENOMIC DNA]</scope>
    <source>
        <strain evidence="7 8">CBS 144469</strain>
    </source>
</reference>
<keyword evidence="1" id="KW-0479">Metal-binding</keyword>
<proteinExistence type="predicted"/>
<keyword evidence="5" id="KW-0812">Transmembrane</keyword>
<evidence type="ECO:0000313" key="8">
    <source>
        <dbReference type="Proteomes" id="UP000521943"/>
    </source>
</evidence>
<dbReference type="SUPFAM" id="SSF103473">
    <property type="entry name" value="MFS general substrate transporter"/>
    <property type="match status" value="1"/>
</dbReference>
<comment type="caution">
    <text evidence="7">The sequence shown here is derived from an EMBL/GenBank/DDBJ whole genome shotgun (WGS) entry which is preliminary data.</text>
</comment>
<name>A0A8H6HRN8_9AGAR</name>
<accession>A0A8H6HRN8</accession>
<dbReference type="Gene3D" id="6.10.140.2220">
    <property type="match status" value="1"/>
</dbReference>
<sequence>MIRGGVVSAKYFKQQFGIIAPNGVEDVKISSNVVAVLQAGPFFGALTSAPVSAKIGLKWTLFIFALIFCVGAILITVASDPPHGLVLIYAGRVLSGYGIGAISSVAPAYVSESAPKEVRGRMTGLFQIMRVGYPNLRANTLDPQDISSRAVTLRCFDGLSLGNGAPGYDTADSFSFPAGPCSGGIRSNIYFPQCWDGVNLDSPTHESHVTHPAGAFFGARCPSSHPVHMPVLFMEIVWDTRPFNDKSLWPKDGSQPFLFSMGDPTGFGQHADYVFGWEGDSLQRAMDTCTGGDGIPTNCPELTVQDMDSMNACKQHAKVPEIVGGQYIERLPGCNPIQPGPASATVVIDCDATTTATPLPTVPPAIVVPPWTEPGIYRGLLSVYINFVIHEPWIQGSFKEACRQLGKWIASYSFYPSVHAAMMDALGCVDQNSLREHNRRGDHWTRLQWAALSYPIYNLGRLAMRLVESNKANICNNPSHDSTNGILSSTSDPCTTLQTCSGCHLAVYCSIQCQKQDWSQSGHREDCPQLTKVYSGEAQSASWLHTSTRIFHLAINHWQQTYRRSAKAGRLEAVGRVTNPATPLILLVISFDFVDSPATPEDTPKLKRIFELLEGIQATDGSCRTVAQSLGVHRVESIISGTQEPADIRGWWKGSSSSESR</sequence>
<dbReference type="InterPro" id="IPR036259">
    <property type="entry name" value="MFS_trans_sf"/>
</dbReference>
<dbReference type="GO" id="GO:0016020">
    <property type="term" value="C:membrane"/>
    <property type="evidence" value="ECO:0007669"/>
    <property type="project" value="UniProtKB-SubCell"/>
</dbReference>
<keyword evidence="5" id="KW-1133">Transmembrane helix</keyword>
<dbReference type="InterPro" id="IPR002893">
    <property type="entry name" value="Znf_MYND"/>
</dbReference>
<evidence type="ECO:0000256" key="2">
    <source>
        <dbReference type="ARBA" id="ARBA00022771"/>
    </source>
</evidence>
<evidence type="ECO:0000313" key="7">
    <source>
        <dbReference type="EMBL" id="KAF6751929.1"/>
    </source>
</evidence>
<feature type="transmembrane region" description="Helical" evidence="5">
    <location>
        <begin position="59"/>
        <end position="79"/>
    </location>
</feature>
<evidence type="ECO:0000256" key="3">
    <source>
        <dbReference type="ARBA" id="ARBA00022833"/>
    </source>
</evidence>
<keyword evidence="3" id="KW-0862">Zinc</keyword>
<keyword evidence="2 4" id="KW-0863">Zinc-finger</keyword>
<gene>
    <name evidence="7" type="ORF">DFP72DRAFT_1070955</name>
</gene>
<dbReference type="Pfam" id="PF09362">
    <property type="entry name" value="DUF1996"/>
    <property type="match status" value="1"/>
</dbReference>
<keyword evidence="8" id="KW-1185">Reference proteome</keyword>
<evidence type="ECO:0000256" key="4">
    <source>
        <dbReference type="PROSITE-ProRule" id="PRU00134"/>
    </source>
</evidence>
<dbReference type="InterPro" id="IPR018535">
    <property type="entry name" value="DUF1996"/>
</dbReference>
<dbReference type="PANTHER" id="PTHR43662:SF3">
    <property type="entry name" value="DOMAIN PROTEIN, PUTATIVE (AFU_ORTHOLOGUE AFUA_6G11970)-RELATED"/>
    <property type="match status" value="1"/>
</dbReference>
<feature type="domain" description="MYND-type" evidence="6">
    <location>
        <begin position="472"/>
        <end position="527"/>
    </location>
</feature>
<dbReference type="SUPFAM" id="SSF144232">
    <property type="entry name" value="HIT/MYND zinc finger-like"/>
    <property type="match status" value="1"/>
</dbReference>
<dbReference type="PROSITE" id="PS50865">
    <property type="entry name" value="ZF_MYND_2"/>
    <property type="match status" value="1"/>
</dbReference>
<dbReference type="OrthoDB" id="74764at2759"/>
<dbReference type="GO" id="GO:0022857">
    <property type="term" value="F:transmembrane transporter activity"/>
    <property type="evidence" value="ECO:0007669"/>
    <property type="project" value="InterPro"/>
</dbReference>
<evidence type="ECO:0000256" key="1">
    <source>
        <dbReference type="ARBA" id="ARBA00022723"/>
    </source>
</evidence>
<dbReference type="AlphaFoldDB" id="A0A8H6HRN8"/>
<dbReference type="Gene3D" id="1.20.1250.20">
    <property type="entry name" value="MFS general substrate transporter like domains"/>
    <property type="match status" value="1"/>
</dbReference>
<evidence type="ECO:0000256" key="5">
    <source>
        <dbReference type="SAM" id="Phobius"/>
    </source>
</evidence>
<dbReference type="EMBL" id="JACGCI010000047">
    <property type="protein sequence ID" value="KAF6751929.1"/>
    <property type="molecule type" value="Genomic_DNA"/>
</dbReference>
<dbReference type="GO" id="GO:0008270">
    <property type="term" value="F:zinc ion binding"/>
    <property type="evidence" value="ECO:0007669"/>
    <property type="project" value="UniProtKB-KW"/>
</dbReference>
<dbReference type="Pfam" id="PF01753">
    <property type="entry name" value="zf-MYND"/>
    <property type="match status" value="1"/>
</dbReference>
<dbReference type="Proteomes" id="UP000521943">
    <property type="component" value="Unassembled WGS sequence"/>
</dbReference>
<protein>
    <recommendedName>
        <fullName evidence="6">MYND-type domain-containing protein</fullName>
    </recommendedName>
</protein>
<dbReference type="PANTHER" id="PTHR43662">
    <property type="match status" value="1"/>
</dbReference>
<organism evidence="7 8">
    <name type="scientific">Ephemerocybe angulata</name>
    <dbReference type="NCBI Taxonomy" id="980116"/>
    <lineage>
        <taxon>Eukaryota</taxon>
        <taxon>Fungi</taxon>
        <taxon>Dikarya</taxon>
        <taxon>Basidiomycota</taxon>
        <taxon>Agaricomycotina</taxon>
        <taxon>Agaricomycetes</taxon>
        <taxon>Agaricomycetidae</taxon>
        <taxon>Agaricales</taxon>
        <taxon>Agaricineae</taxon>
        <taxon>Psathyrellaceae</taxon>
        <taxon>Ephemerocybe</taxon>
    </lineage>
</organism>